<dbReference type="InterPro" id="IPR001128">
    <property type="entry name" value="Cyt_P450"/>
</dbReference>
<dbReference type="SUPFAM" id="SSF48264">
    <property type="entry name" value="Cytochrome P450"/>
    <property type="match status" value="1"/>
</dbReference>
<comment type="cofactor">
    <cofactor evidence="1 7">
        <name>heme</name>
        <dbReference type="ChEBI" id="CHEBI:30413"/>
    </cofactor>
</comment>
<evidence type="ECO:0000256" key="5">
    <source>
        <dbReference type="ARBA" id="ARBA00023004"/>
    </source>
</evidence>
<dbReference type="CDD" id="cd11060">
    <property type="entry name" value="CYP57A1-like"/>
    <property type="match status" value="1"/>
</dbReference>
<keyword evidence="8" id="KW-0812">Transmembrane</keyword>
<keyword evidence="8" id="KW-1133">Transmembrane helix</keyword>
<evidence type="ECO:0000256" key="2">
    <source>
        <dbReference type="ARBA" id="ARBA00010617"/>
    </source>
</evidence>
<dbReference type="GO" id="GO:0016705">
    <property type="term" value="F:oxidoreductase activity, acting on paired donors, with incorporation or reduction of molecular oxygen"/>
    <property type="evidence" value="ECO:0007669"/>
    <property type="project" value="InterPro"/>
</dbReference>
<accession>A0AAX4IFH7</accession>
<dbReference type="AlphaFoldDB" id="A0AAX4IFH7"/>
<evidence type="ECO:0000313" key="10">
    <source>
        <dbReference type="Proteomes" id="UP001322277"/>
    </source>
</evidence>
<gene>
    <name evidence="9" type="ORF">CDEST_07166</name>
</gene>
<evidence type="ECO:0000256" key="4">
    <source>
        <dbReference type="ARBA" id="ARBA00022723"/>
    </source>
</evidence>
<name>A0AAX4IFH7_9PEZI</name>
<dbReference type="GO" id="GO:0020037">
    <property type="term" value="F:heme binding"/>
    <property type="evidence" value="ECO:0007669"/>
    <property type="project" value="InterPro"/>
</dbReference>
<feature type="binding site" description="axial binding residue" evidence="7">
    <location>
        <position position="495"/>
    </location>
    <ligand>
        <name>heme</name>
        <dbReference type="ChEBI" id="CHEBI:30413"/>
    </ligand>
    <ligandPart>
        <name>Fe</name>
        <dbReference type="ChEBI" id="CHEBI:18248"/>
    </ligandPart>
</feature>
<keyword evidence="6" id="KW-0560">Oxidoreductase</keyword>
<evidence type="ECO:0000256" key="7">
    <source>
        <dbReference type="PIRSR" id="PIRSR602403-1"/>
    </source>
</evidence>
<dbReference type="GeneID" id="87943669"/>
<dbReference type="RefSeq" id="XP_062779376.1">
    <property type="nucleotide sequence ID" value="XM_062923325.1"/>
</dbReference>
<evidence type="ECO:0000256" key="6">
    <source>
        <dbReference type="ARBA" id="ARBA00023033"/>
    </source>
</evidence>
<keyword evidence="10" id="KW-1185">Reference proteome</keyword>
<evidence type="ECO:0000256" key="1">
    <source>
        <dbReference type="ARBA" id="ARBA00001971"/>
    </source>
</evidence>
<keyword evidence="5 7" id="KW-0408">Iron</keyword>
<evidence type="ECO:0000256" key="3">
    <source>
        <dbReference type="ARBA" id="ARBA00022617"/>
    </source>
</evidence>
<sequence>MTRHDNDVMPAELLSRRTQLVSSSPGAALAILLILAWYLRSWYRLRHIPGPFLNSISIAPMNYMTLGGKLSFRLKDLGDRYGKRTQFIHKVPLHPGFISLTVCCLFVGPLVRVGPNEVLFGDADSYRAISAVRSDFTKGPWYALSKVVPDQDSLFSLRDDEKRKELKAKLSPGYAGRENGGFEAGIDSIVARLVTLIGSKYTSTPTDFRPIEFSHKAQYFALDVVSELSFGEALGFVAGDEDLFRYVETNDRIFPVLAVMLNMPWLGIAMQRWPLNKLLPFESDRFGFGRLMGMAKNLADKKLAAGLDENNMVQIHLRNGVTYKELLAEIFLELIAGSDSTATAIRMTMLCLLNTPAALNALRQELDTGISKGLISSPIRDAEARRLPYLQAVIKEGLRMYPPSTGLNYKQVAKGGAELCGQFLPEGTQLGVNIHQLMRSKATFGPDADVFRPERWLEAAAAAADDNDDDSNGETRFREMAGVVDLAFGHGRFQCLGKTIAAMELNKIFVELLRRFDFAVVTPQEPLKLYDAAFWVTTDFWLRVTKRP</sequence>
<dbReference type="InterPro" id="IPR002403">
    <property type="entry name" value="Cyt_P450_E_grp-IV"/>
</dbReference>
<dbReference type="Gene3D" id="1.10.630.10">
    <property type="entry name" value="Cytochrome P450"/>
    <property type="match status" value="1"/>
</dbReference>
<dbReference type="GO" id="GO:0005506">
    <property type="term" value="F:iron ion binding"/>
    <property type="evidence" value="ECO:0007669"/>
    <property type="project" value="InterPro"/>
</dbReference>
<evidence type="ECO:0000256" key="8">
    <source>
        <dbReference type="SAM" id="Phobius"/>
    </source>
</evidence>
<keyword evidence="8" id="KW-0472">Membrane</keyword>
<comment type="similarity">
    <text evidence="2">Belongs to the cytochrome P450 family.</text>
</comment>
<keyword evidence="3 7" id="KW-0349">Heme</keyword>
<dbReference type="GO" id="GO:0004497">
    <property type="term" value="F:monooxygenase activity"/>
    <property type="evidence" value="ECO:0007669"/>
    <property type="project" value="UniProtKB-KW"/>
</dbReference>
<dbReference type="PANTHER" id="PTHR24305">
    <property type="entry name" value="CYTOCHROME P450"/>
    <property type="match status" value="1"/>
</dbReference>
<keyword evidence="6" id="KW-0503">Monooxygenase</keyword>
<dbReference type="PRINTS" id="PR00385">
    <property type="entry name" value="P450"/>
</dbReference>
<evidence type="ECO:0000313" key="9">
    <source>
        <dbReference type="EMBL" id="WQF82152.1"/>
    </source>
</evidence>
<dbReference type="Pfam" id="PF00067">
    <property type="entry name" value="p450"/>
    <property type="match status" value="1"/>
</dbReference>
<dbReference type="InterPro" id="IPR050121">
    <property type="entry name" value="Cytochrome_P450_monoxygenase"/>
</dbReference>
<protein>
    <submittedName>
        <fullName evidence="9">Cytochrome P450</fullName>
    </submittedName>
</protein>
<organism evidence="9 10">
    <name type="scientific">Colletotrichum destructivum</name>
    <dbReference type="NCBI Taxonomy" id="34406"/>
    <lineage>
        <taxon>Eukaryota</taxon>
        <taxon>Fungi</taxon>
        <taxon>Dikarya</taxon>
        <taxon>Ascomycota</taxon>
        <taxon>Pezizomycotina</taxon>
        <taxon>Sordariomycetes</taxon>
        <taxon>Hypocreomycetidae</taxon>
        <taxon>Glomerellales</taxon>
        <taxon>Glomerellaceae</taxon>
        <taxon>Colletotrichum</taxon>
        <taxon>Colletotrichum destructivum species complex</taxon>
    </lineage>
</organism>
<dbReference type="EMBL" id="CP137308">
    <property type="protein sequence ID" value="WQF82152.1"/>
    <property type="molecule type" value="Genomic_DNA"/>
</dbReference>
<reference evidence="10" key="1">
    <citation type="journal article" date="2023" name="bioRxiv">
        <title>Complete genome of the Medicago anthracnose fungus, Colletotrichum destructivum, reveals a mini-chromosome-like region within a core chromosome.</title>
        <authorList>
            <person name="Lapalu N."/>
            <person name="Simon A."/>
            <person name="Lu A."/>
            <person name="Plaumann P.-L."/>
            <person name="Amselem J."/>
            <person name="Pigne S."/>
            <person name="Auger A."/>
            <person name="Koch C."/>
            <person name="Dallery J.-F."/>
            <person name="O'Connell R.J."/>
        </authorList>
    </citation>
    <scope>NUCLEOTIDE SEQUENCE [LARGE SCALE GENOMIC DNA]</scope>
    <source>
        <strain evidence="10">CBS 520.97</strain>
    </source>
</reference>
<dbReference type="PANTHER" id="PTHR24305:SF168">
    <property type="entry name" value="P450, PUTATIVE (EUROFUNG)-RELATED"/>
    <property type="match status" value="1"/>
</dbReference>
<dbReference type="Proteomes" id="UP001322277">
    <property type="component" value="Chromosome 4"/>
</dbReference>
<dbReference type="KEGG" id="cdet:87943669"/>
<dbReference type="InterPro" id="IPR036396">
    <property type="entry name" value="Cyt_P450_sf"/>
</dbReference>
<keyword evidence="4 7" id="KW-0479">Metal-binding</keyword>
<dbReference type="PRINTS" id="PR00465">
    <property type="entry name" value="EP450IV"/>
</dbReference>
<proteinExistence type="inferred from homology"/>
<feature type="transmembrane region" description="Helical" evidence="8">
    <location>
        <begin position="20"/>
        <end position="39"/>
    </location>
</feature>